<proteinExistence type="predicted"/>
<gene>
    <name evidence="1" type="ORF">SAMN02910315_00297</name>
</gene>
<dbReference type="Pfam" id="PF13207">
    <property type="entry name" value="AAA_17"/>
    <property type="match status" value="1"/>
</dbReference>
<dbReference type="AlphaFoldDB" id="A0A1G5V231"/>
<dbReference type="OrthoDB" id="85381at2157"/>
<dbReference type="RefSeq" id="WP_149730941.1">
    <property type="nucleotide sequence ID" value="NZ_FMXB01000002.1"/>
</dbReference>
<evidence type="ECO:0000313" key="2">
    <source>
        <dbReference type="Proteomes" id="UP000323439"/>
    </source>
</evidence>
<keyword evidence="2" id="KW-1185">Reference proteome</keyword>
<dbReference type="PANTHER" id="PTHR41930:SF1">
    <property type="entry name" value="DEPHOSPHO-COA KINASE"/>
    <property type="match status" value="1"/>
</dbReference>
<sequence>MRIMGVSGMPGSGKSFISDIACERGAIMVSMGDIIREEAKKRGEPSKETAKNLRKEFGNEIVAERTIEKIKKLLEEGVDSSIVVDGIRSHHEVKLFRKNFEDFIIVSVFANSKIRFERIKARNREDDTDDYAVFEERDENELGFGIGNVISLSDKLLINESDLDSYIKEIHEFMEEYDV</sequence>
<dbReference type="Gene3D" id="3.40.50.300">
    <property type="entry name" value="P-loop containing nucleotide triphosphate hydrolases"/>
    <property type="match status" value="1"/>
</dbReference>
<name>A0A1G5V231_9EURY</name>
<organism evidence="1 2">
    <name type="scientific">Methanobrevibacter millerae</name>
    <dbReference type="NCBI Taxonomy" id="230361"/>
    <lineage>
        <taxon>Archaea</taxon>
        <taxon>Methanobacteriati</taxon>
        <taxon>Methanobacteriota</taxon>
        <taxon>Methanomada group</taxon>
        <taxon>Methanobacteria</taxon>
        <taxon>Methanobacteriales</taxon>
        <taxon>Methanobacteriaceae</taxon>
        <taxon>Methanobrevibacter</taxon>
    </lineage>
</organism>
<dbReference type="Proteomes" id="UP000323439">
    <property type="component" value="Unassembled WGS sequence"/>
</dbReference>
<reference evidence="1 2" key="1">
    <citation type="submission" date="2016-10" db="EMBL/GenBank/DDBJ databases">
        <authorList>
            <person name="Varghese N."/>
            <person name="Submissions S."/>
        </authorList>
    </citation>
    <scope>NUCLEOTIDE SEQUENCE [LARGE SCALE GENOMIC DNA]</scope>
    <source>
        <strain evidence="1 2">DSM 16643</strain>
    </source>
</reference>
<dbReference type="EMBL" id="FMXB01000002">
    <property type="protein sequence ID" value="SDA39941.1"/>
    <property type="molecule type" value="Genomic_DNA"/>
</dbReference>
<accession>A0A1G5V231</accession>
<keyword evidence="1" id="KW-0418">Kinase</keyword>
<keyword evidence="1" id="KW-0808">Transferase</keyword>
<protein>
    <submittedName>
        <fullName evidence="1">Dephospho-CoA kinase</fullName>
    </submittedName>
</protein>
<dbReference type="InterPro" id="IPR027417">
    <property type="entry name" value="P-loop_NTPase"/>
</dbReference>
<dbReference type="GO" id="GO:0016301">
    <property type="term" value="F:kinase activity"/>
    <property type="evidence" value="ECO:0007669"/>
    <property type="project" value="UniProtKB-KW"/>
</dbReference>
<evidence type="ECO:0000313" key="1">
    <source>
        <dbReference type="EMBL" id="SDA39941.1"/>
    </source>
</evidence>
<dbReference type="PANTHER" id="PTHR41930">
    <property type="entry name" value="UPF0200 PROTEIN MJ1399"/>
    <property type="match status" value="1"/>
</dbReference>
<dbReference type="SUPFAM" id="SSF52540">
    <property type="entry name" value="P-loop containing nucleoside triphosphate hydrolases"/>
    <property type="match status" value="1"/>
</dbReference>